<feature type="compositionally biased region" description="Polar residues" evidence="1">
    <location>
        <begin position="274"/>
        <end position="291"/>
    </location>
</feature>
<protein>
    <recommendedName>
        <fullName evidence="4">Encoded protein</fullName>
    </recommendedName>
</protein>
<organism evidence="2 3">
    <name type="scientific">Dunaliella salina</name>
    <name type="common">Green alga</name>
    <name type="synonym">Protococcus salinus</name>
    <dbReference type="NCBI Taxonomy" id="3046"/>
    <lineage>
        <taxon>Eukaryota</taxon>
        <taxon>Viridiplantae</taxon>
        <taxon>Chlorophyta</taxon>
        <taxon>core chlorophytes</taxon>
        <taxon>Chlorophyceae</taxon>
        <taxon>CS clade</taxon>
        <taxon>Chlamydomonadales</taxon>
        <taxon>Dunaliellaceae</taxon>
        <taxon>Dunaliella</taxon>
    </lineage>
</organism>
<dbReference type="InterPro" id="IPR014848">
    <property type="entry name" value="Rgp1"/>
</dbReference>
<accession>A0ABQ7H501</accession>
<comment type="caution">
    <text evidence="2">The sequence shown here is derived from an EMBL/GenBank/DDBJ whole genome shotgun (WGS) entry which is preliminary data.</text>
</comment>
<reference evidence="2" key="1">
    <citation type="submission" date="2017-08" db="EMBL/GenBank/DDBJ databases">
        <authorList>
            <person name="Polle J.E."/>
            <person name="Barry K."/>
            <person name="Cushman J."/>
            <person name="Schmutz J."/>
            <person name="Tran D."/>
            <person name="Hathwaick L.T."/>
            <person name="Yim W.C."/>
            <person name="Jenkins J."/>
            <person name="Mckie-Krisberg Z.M."/>
            <person name="Prochnik S."/>
            <person name="Lindquist E."/>
            <person name="Dockter R.B."/>
            <person name="Adam C."/>
            <person name="Molina H."/>
            <person name="Bunkerborg J."/>
            <person name="Jin E."/>
            <person name="Buchheim M."/>
            <person name="Magnuson J."/>
        </authorList>
    </citation>
    <scope>NUCLEOTIDE SEQUENCE</scope>
    <source>
        <strain evidence="2">CCAP 19/18</strain>
    </source>
</reference>
<sequence length="520" mass="54459">MLRLHLLLNRPYYEPGGNVVSTVQVYNDPEAASAAPIRIRELVFLSAGFERTDANWISSLYKPEAAIEHTDARRGVRTLFRTDGAMLMRNWELQMGAAHQFTIKFRLPGDLPPTFRGSSIRFNYSVDVKALYESDPGQPAPSTPPPLYETTATTSLLVWPTPTTWGSIMLKRQQPPLQQQQQQQQQQQLQQPPTQALQTSPFSSRTDSTTGAGKPSPVTDGPTAEPAASTLPPSPSTPAPPNSNSTTQQKGHLSTALALQTPPVGGAGQGAPPNSNSTTTQQQRHLTTATAPPSPPEREPSQGAPSSAAAAAVAPAPPESDRLMSAAVPAPAESNRSMSAAAPAPADSARSMSAVPADKDRSMSAAPADRDRSMSAAPTSSSRSMSAAPTGSSRSMSAAAAVGSSILKGPLKVFAPCAPQVLPSAAIPLRSIAETGEDDGSDVVQPLLAPSPGGSQQLESASTSRRPSISGNISLLRRNSSSSSSYGVGAQVRGWAGGHKRRKSVRIKVTDCKPAHVIKG</sequence>
<evidence type="ECO:0000313" key="2">
    <source>
        <dbReference type="EMBL" id="KAF5841940.1"/>
    </source>
</evidence>
<name>A0ABQ7H501_DUNSA</name>
<evidence type="ECO:0000256" key="1">
    <source>
        <dbReference type="SAM" id="MobiDB-lite"/>
    </source>
</evidence>
<feature type="compositionally biased region" description="Polar residues" evidence="1">
    <location>
        <begin position="199"/>
        <end position="211"/>
    </location>
</feature>
<feature type="compositionally biased region" description="Low complexity" evidence="1">
    <location>
        <begin position="173"/>
        <end position="198"/>
    </location>
</feature>
<evidence type="ECO:0000313" key="3">
    <source>
        <dbReference type="Proteomes" id="UP000815325"/>
    </source>
</evidence>
<feature type="region of interest" description="Disordered" evidence="1">
    <location>
        <begin position="432"/>
        <end position="490"/>
    </location>
</feature>
<dbReference type="InterPro" id="IPR014752">
    <property type="entry name" value="Arrestin-like_C"/>
</dbReference>
<feature type="compositionally biased region" description="Pro residues" evidence="1">
    <location>
        <begin position="232"/>
        <end position="241"/>
    </location>
</feature>
<feature type="compositionally biased region" description="Low complexity" evidence="1">
    <location>
        <begin position="222"/>
        <end position="231"/>
    </location>
</feature>
<dbReference type="Proteomes" id="UP000815325">
    <property type="component" value="Unassembled WGS sequence"/>
</dbReference>
<proteinExistence type="predicted"/>
<gene>
    <name evidence="2" type="ORF">DUNSADRAFT_10111</name>
</gene>
<dbReference type="PANTHER" id="PTHR12507">
    <property type="entry name" value="REDUCED GROWTH PHENOTYPE 1 RGP1, YEAST -RELATED"/>
    <property type="match status" value="1"/>
</dbReference>
<feature type="compositionally biased region" description="Low complexity" evidence="1">
    <location>
        <begin position="470"/>
        <end position="485"/>
    </location>
</feature>
<feature type="compositionally biased region" description="Polar residues" evidence="1">
    <location>
        <begin position="453"/>
        <end position="469"/>
    </location>
</feature>
<feature type="compositionally biased region" description="Low complexity" evidence="1">
    <location>
        <begin position="304"/>
        <end position="314"/>
    </location>
</feature>
<dbReference type="Gene3D" id="2.60.40.640">
    <property type="match status" value="1"/>
</dbReference>
<feature type="compositionally biased region" description="Low complexity" evidence="1">
    <location>
        <begin position="374"/>
        <end position="393"/>
    </location>
</feature>
<keyword evidence="3" id="KW-1185">Reference proteome</keyword>
<evidence type="ECO:0008006" key="4">
    <source>
        <dbReference type="Google" id="ProtNLM"/>
    </source>
</evidence>
<feature type="compositionally biased region" description="Basic and acidic residues" evidence="1">
    <location>
        <begin position="357"/>
        <end position="373"/>
    </location>
</feature>
<feature type="compositionally biased region" description="Low complexity" evidence="1">
    <location>
        <begin position="336"/>
        <end position="354"/>
    </location>
</feature>
<dbReference type="EMBL" id="MU069472">
    <property type="protein sequence ID" value="KAF5841940.1"/>
    <property type="molecule type" value="Genomic_DNA"/>
</dbReference>
<feature type="region of interest" description="Disordered" evidence="1">
    <location>
        <begin position="173"/>
        <end position="401"/>
    </location>
</feature>